<dbReference type="EMBL" id="BLXT01005922">
    <property type="protein sequence ID" value="GFO27462.1"/>
    <property type="molecule type" value="Genomic_DNA"/>
</dbReference>
<accession>A0AAV4C7G1</accession>
<proteinExistence type="predicted"/>
<protein>
    <submittedName>
        <fullName evidence="1">Uncharacterized protein</fullName>
    </submittedName>
</protein>
<name>A0AAV4C7G1_9GAST</name>
<sequence>MAICEQAITIIVIVENGILLVSIQFNLCFITPGLNAAFYEMLEGFFSRGIETHRILRWIHSTSFFAVEAYATLNLIDAETLQGQSSGNVYTDLGNAE</sequence>
<keyword evidence="2" id="KW-1185">Reference proteome</keyword>
<comment type="caution">
    <text evidence="1">The sequence shown here is derived from an EMBL/GenBank/DDBJ whole genome shotgun (WGS) entry which is preliminary data.</text>
</comment>
<dbReference type="AlphaFoldDB" id="A0AAV4C7G1"/>
<gene>
    <name evidence="1" type="ORF">PoB_005396700</name>
</gene>
<dbReference type="Proteomes" id="UP000735302">
    <property type="component" value="Unassembled WGS sequence"/>
</dbReference>
<reference evidence="1 2" key="1">
    <citation type="journal article" date="2021" name="Elife">
        <title>Chloroplast acquisition without the gene transfer in kleptoplastic sea slugs, Plakobranchus ocellatus.</title>
        <authorList>
            <person name="Maeda T."/>
            <person name="Takahashi S."/>
            <person name="Yoshida T."/>
            <person name="Shimamura S."/>
            <person name="Takaki Y."/>
            <person name="Nagai Y."/>
            <person name="Toyoda A."/>
            <person name="Suzuki Y."/>
            <person name="Arimoto A."/>
            <person name="Ishii H."/>
            <person name="Satoh N."/>
            <person name="Nishiyama T."/>
            <person name="Hasebe M."/>
            <person name="Maruyama T."/>
            <person name="Minagawa J."/>
            <person name="Obokata J."/>
            <person name="Shigenobu S."/>
        </authorList>
    </citation>
    <scope>NUCLEOTIDE SEQUENCE [LARGE SCALE GENOMIC DNA]</scope>
</reference>
<evidence type="ECO:0000313" key="1">
    <source>
        <dbReference type="EMBL" id="GFO27462.1"/>
    </source>
</evidence>
<organism evidence="1 2">
    <name type="scientific">Plakobranchus ocellatus</name>
    <dbReference type="NCBI Taxonomy" id="259542"/>
    <lineage>
        <taxon>Eukaryota</taxon>
        <taxon>Metazoa</taxon>
        <taxon>Spiralia</taxon>
        <taxon>Lophotrochozoa</taxon>
        <taxon>Mollusca</taxon>
        <taxon>Gastropoda</taxon>
        <taxon>Heterobranchia</taxon>
        <taxon>Euthyneura</taxon>
        <taxon>Panpulmonata</taxon>
        <taxon>Sacoglossa</taxon>
        <taxon>Placobranchoidea</taxon>
        <taxon>Plakobranchidae</taxon>
        <taxon>Plakobranchus</taxon>
    </lineage>
</organism>
<evidence type="ECO:0000313" key="2">
    <source>
        <dbReference type="Proteomes" id="UP000735302"/>
    </source>
</evidence>